<keyword evidence="2" id="KW-0238">DNA-binding</keyword>
<dbReference type="Gene3D" id="1.10.10.10">
    <property type="entry name" value="Winged helix-like DNA-binding domain superfamily/Winged helix DNA-binding domain"/>
    <property type="match status" value="2"/>
</dbReference>
<dbReference type="InterPro" id="IPR036388">
    <property type="entry name" value="WH-like_DNA-bd_sf"/>
</dbReference>
<dbReference type="STRING" id="656024.FsymDg_3715"/>
<protein>
    <submittedName>
        <fullName evidence="5">Transcriptional regulator, GntR family</fullName>
    </submittedName>
</protein>
<sequence>MTSVHPAASPRGTFTRVAESLSQRIETRQITGDLPSEAALGAEFGVSRTTIRRALKALAERGVIGSVPGVGWRVGGPAEQRPLVELMLAEFEGKSVGDSFPSERYLCDKYRVSRPMVRDALSRLEGTGLLVTLPGKGRQVVALPTRDERP</sequence>
<keyword evidence="3" id="KW-0804">Transcription</keyword>
<proteinExistence type="predicted"/>
<evidence type="ECO:0000259" key="4">
    <source>
        <dbReference type="PROSITE" id="PS50949"/>
    </source>
</evidence>
<gene>
    <name evidence="5" type="ordered locus">FsymDg_3715</name>
</gene>
<dbReference type="HOGENOM" id="CLU_144213_0_0_11"/>
<dbReference type="GO" id="GO:0003677">
    <property type="term" value="F:DNA binding"/>
    <property type="evidence" value="ECO:0007669"/>
    <property type="project" value="UniProtKB-KW"/>
</dbReference>
<dbReference type="InterPro" id="IPR000524">
    <property type="entry name" value="Tscrpt_reg_HTH_GntR"/>
</dbReference>
<evidence type="ECO:0000313" key="5">
    <source>
        <dbReference type="EMBL" id="AEH10992.1"/>
    </source>
</evidence>
<dbReference type="Pfam" id="PF00392">
    <property type="entry name" value="GntR"/>
    <property type="match status" value="2"/>
</dbReference>
<name>F8B479_9ACTN</name>
<dbReference type="PRINTS" id="PR00035">
    <property type="entry name" value="HTHGNTR"/>
</dbReference>
<evidence type="ECO:0000313" key="6">
    <source>
        <dbReference type="Proteomes" id="UP000001549"/>
    </source>
</evidence>
<dbReference type="InterPro" id="IPR050679">
    <property type="entry name" value="Bact_HTH_transcr_reg"/>
</dbReference>
<dbReference type="KEGG" id="fsy:FsymDg_3715"/>
<dbReference type="PANTHER" id="PTHR44846">
    <property type="entry name" value="MANNOSYL-D-GLYCERATE TRANSPORT/METABOLISM SYSTEM REPRESSOR MNGR-RELATED"/>
    <property type="match status" value="1"/>
</dbReference>
<dbReference type="CDD" id="cd07377">
    <property type="entry name" value="WHTH_GntR"/>
    <property type="match status" value="1"/>
</dbReference>
<dbReference type="eggNOG" id="COG2188">
    <property type="taxonomic scope" value="Bacteria"/>
</dbReference>
<accession>F8B479</accession>
<dbReference type="GO" id="GO:0003700">
    <property type="term" value="F:DNA-binding transcription factor activity"/>
    <property type="evidence" value="ECO:0007669"/>
    <property type="project" value="InterPro"/>
</dbReference>
<dbReference type="GO" id="GO:0045892">
    <property type="term" value="P:negative regulation of DNA-templated transcription"/>
    <property type="evidence" value="ECO:0007669"/>
    <property type="project" value="TreeGrafter"/>
</dbReference>
<keyword evidence="6" id="KW-1185">Reference proteome</keyword>
<dbReference type="SUPFAM" id="SSF46785">
    <property type="entry name" value="Winged helix' DNA-binding domain"/>
    <property type="match status" value="2"/>
</dbReference>
<evidence type="ECO:0000256" key="1">
    <source>
        <dbReference type="ARBA" id="ARBA00023015"/>
    </source>
</evidence>
<dbReference type="RefSeq" id="WP_013874872.1">
    <property type="nucleotide sequence ID" value="NC_015656.1"/>
</dbReference>
<dbReference type="SMART" id="SM00345">
    <property type="entry name" value="HTH_GNTR"/>
    <property type="match status" value="2"/>
</dbReference>
<dbReference type="InterPro" id="IPR036390">
    <property type="entry name" value="WH_DNA-bd_sf"/>
</dbReference>
<dbReference type="EMBL" id="CP002801">
    <property type="protein sequence ID" value="AEH10992.1"/>
    <property type="molecule type" value="Genomic_DNA"/>
</dbReference>
<organism evidence="5 6">
    <name type="scientific">Candidatus Protofrankia datiscae</name>
    <dbReference type="NCBI Taxonomy" id="2716812"/>
    <lineage>
        <taxon>Bacteria</taxon>
        <taxon>Bacillati</taxon>
        <taxon>Actinomycetota</taxon>
        <taxon>Actinomycetes</taxon>
        <taxon>Frankiales</taxon>
        <taxon>Frankiaceae</taxon>
        <taxon>Protofrankia</taxon>
    </lineage>
</organism>
<dbReference type="PANTHER" id="PTHR44846:SF17">
    <property type="entry name" value="GNTR-FAMILY TRANSCRIPTIONAL REGULATOR"/>
    <property type="match status" value="1"/>
</dbReference>
<dbReference type="AlphaFoldDB" id="F8B479"/>
<evidence type="ECO:0000256" key="2">
    <source>
        <dbReference type="ARBA" id="ARBA00023125"/>
    </source>
</evidence>
<dbReference type="Proteomes" id="UP000001549">
    <property type="component" value="Chromosome"/>
</dbReference>
<reference evidence="5 6" key="1">
    <citation type="submission" date="2011-05" db="EMBL/GenBank/DDBJ databases">
        <title>Complete sequence of chromosome of Frankia symbiont of Datisca glomerata.</title>
        <authorList>
            <consortium name="US DOE Joint Genome Institute"/>
            <person name="Lucas S."/>
            <person name="Han J."/>
            <person name="Lapidus A."/>
            <person name="Cheng J.-F."/>
            <person name="Goodwin L."/>
            <person name="Pitluck S."/>
            <person name="Peters L."/>
            <person name="Mikhailova N."/>
            <person name="Chertkov O."/>
            <person name="Teshima H."/>
            <person name="Han C."/>
            <person name="Tapia R."/>
            <person name="Land M."/>
            <person name="Hauser L."/>
            <person name="Kyrpides N."/>
            <person name="Ivanova N."/>
            <person name="Pagani I."/>
            <person name="Berry A."/>
            <person name="Pawlowski K."/>
            <person name="Persson T."/>
            <person name="Vanden Heuvel B."/>
            <person name="Benson D."/>
            <person name="Woyke T."/>
        </authorList>
    </citation>
    <scope>NUCLEOTIDE SEQUENCE [LARGE SCALE GENOMIC DNA]</scope>
    <source>
        <strain evidence="6">4085684</strain>
    </source>
</reference>
<feature type="domain" description="HTH gntR-type" evidence="4">
    <location>
        <begin position="11"/>
        <end position="77"/>
    </location>
</feature>
<dbReference type="eggNOG" id="COG2186">
    <property type="taxonomic scope" value="Bacteria"/>
</dbReference>
<feature type="domain" description="HTH gntR-type" evidence="4">
    <location>
        <begin position="76"/>
        <end position="143"/>
    </location>
</feature>
<dbReference type="PROSITE" id="PS50949">
    <property type="entry name" value="HTH_GNTR"/>
    <property type="match status" value="2"/>
</dbReference>
<keyword evidence="1" id="KW-0805">Transcription regulation</keyword>
<evidence type="ECO:0000256" key="3">
    <source>
        <dbReference type="ARBA" id="ARBA00023163"/>
    </source>
</evidence>